<comment type="subcellular location">
    <subcellularLocation>
        <location evidence="1 13">Endoplasmic reticulum membrane</location>
        <topology evidence="1 13">Single-pass type II membrane protein</topology>
    </subcellularLocation>
</comment>
<keyword evidence="5 13" id="KW-0378">Hydrolase</keyword>
<dbReference type="AlphaFoldDB" id="A0AAN9T4P9"/>
<comment type="similarity">
    <text evidence="3 13">Belongs to the glycosyl hydrolase 63 family.</text>
</comment>
<organism evidence="16 17">
    <name type="scientific">Parthenolecanium corni</name>
    <dbReference type="NCBI Taxonomy" id="536013"/>
    <lineage>
        <taxon>Eukaryota</taxon>
        <taxon>Metazoa</taxon>
        <taxon>Ecdysozoa</taxon>
        <taxon>Arthropoda</taxon>
        <taxon>Hexapoda</taxon>
        <taxon>Insecta</taxon>
        <taxon>Pterygota</taxon>
        <taxon>Neoptera</taxon>
        <taxon>Paraneoptera</taxon>
        <taxon>Hemiptera</taxon>
        <taxon>Sternorrhyncha</taxon>
        <taxon>Coccoidea</taxon>
        <taxon>Coccidae</taxon>
        <taxon>Parthenolecanium</taxon>
    </lineage>
</organism>
<evidence type="ECO:0000256" key="8">
    <source>
        <dbReference type="ARBA" id="ARBA00022989"/>
    </source>
</evidence>
<comment type="pathway">
    <text evidence="2">Glycan metabolism; N-glycan degradation.</text>
</comment>
<dbReference type="GO" id="GO:0009311">
    <property type="term" value="P:oligosaccharide metabolic process"/>
    <property type="evidence" value="ECO:0007669"/>
    <property type="project" value="UniProtKB-UniRule"/>
</dbReference>
<dbReference type="EMBL" id="JBBCAQ010000038">
    <property type="protein sequence ID" value="KAK7571777.1"/>
    <property type="molecule type" value="Genomic_DNA"/>
</dbReference>
<comment type="function">
    <text evidence="13">Cleaves the distal alpha 1,2-linked glucose residue from the Glc(3)Man(9)GlcNAc(2) oligosaccharide precursor.</text>
</comment>
<keyword evidence="6 13" id="KW-0256">Endoplasmic reticulum</keyword>
<keyword evidence="10" id="KW-0325">Glycoprotein</keyword>
<dbReference type="Pfam" id="PF16923">
    <property type="entry name" value="Glyco_hydro_63N"/>
    <property type="match status" value="1"/>
</dbReference>
<dbReference type="GO" id="GO:0006487">
    <property type="term" value="P:protein N-linked glycosylation"/>
    <property type="evidence" value="ECO:0007669"/>
    <property type="project" value="UniProtKB-UniRule"/>
</dbReference>
<evidence type="ECO:0000256" key="12">
    <source>
        <dbReference type="ARBA" id="ARBA00038888"/>
    </source>
</evidence>
<evidence type="ECO:0000256" key="7">
    <source>
        <dbReference type="ARBA" id="ARBA00022968"/>
    </source>
</evidence>
<evidence type="ECO:0000256" key="3">
    <source>
        <dbReference type="ARBA" id="ARBA00010833"/>
    </source>
</evidence>
<evidence type="ECO:0000313" key="17">
    <source>
        <dbReference type="Proteomes" id="UP001367676"/>
    </source>
</evidence>
<dbReference type="InterPro" id="IPR031631">
    <property type="entry name" value="Glyco_hydro_63N"/>
</dbReference>
<keyword evidence="11 13" id="KW-0326">Glycosidase</keyword>
<dbReference type="FunFam" id="1.50.10.10:FF:000009">
    <property type="entry name" value="mannosyl-oligosaccharide glucosidase"/>
    <property type="match status" value="1"/>
</dbReference>
<evidence type="ECO:0000256" key="9">
    <source>
        <dbReference type="ARBA" id="ARBA00023136"/>
    </source>
</evidence>
<dbReference type="GO" id="GO:0005789">
    <property type="term" value="C:endoplasmic reticulum membrane"/>
    <property type="evidence" value="ECO:0007669"/>
    <property type="project" value="UniProtKB-SubCell"/>
</dbReference>
<proteinExistence type="inferred from homology"/>
<dbReference type="EC" id="3.2.1.106" evidence="12 13"/>
<gene>
    <name evidence="16" type="ORF">V9T40_014249</name>
</gene>
<dbReference type="InterPro" id="IPR012341">
    <property type="entry name" value="6hp_glycosidase-like_sf"/>
</dbReference>
<comment type="catalytic activity">
    <reaction evidence="13">
        <text>N(4)-(alpha-D-Glc-(1-&gt;2)-alpha-D-Glc-(1-&gt;3)-alpha-D-Glc-(1-&gt;3)-alpha-D-Man-(1-&gt;2)-alpha-D-Man-(1-&gt;2)-alpha-D-Man-(1-&gt;3)-[alpha-D-Man-(1-&gt;2)-alpha-D-Man-(1-&gt;3)-[alpha-D-Man-(1-&gt;2)-alpha-D-Man-(1-&gt;6)]-alpha-D-Man-(1-&gt;6)]-beta-D-Man-(1-&gt;4)-beta-D-GlcNAc-(1-&gt;4)-beta-D-GlcNAc)-L-asparaginyl-[protein] + H2O = N(4)-(alpha-D-Glc-(1-&gt;3)-alpha-D-Glc-(1-&gt;3)-alpha-D-Man-(1-&gt;2)-alpha-D-Man-(1-&gt;2)-alpha-D-Man-(1-&gt;3)-[alpha-D-Man-(1-&gt;2)-alpha-D-Man-(1-&gt;3)-[alpha-D-Man-(1-&gt;2)-alpha-D-Man-(1-&gt;6)]-alpha-D-Man-(1-&gt;6)]-beta-D-Man-(1-&gt;4)-beta-D-GlcNAc-(1-&gt;4)-beta-D-GlcNAc)-L-asparaginyl-[protein] + beta-D-glucose</text>
        <dbReference type="Rhea" id="RHEA:55988"/>
        <dbReference type="Rhea" id="RHEA-COMP:12806"/>
        <dbReference type="Rhea" id="RHEA-COMP:14355"/>
        <dbReference type="ChEBI" id="CHEBI:15377"/>
        <dbReference type="ChEBI" id="CHEBI:15903"/>
        <dbReference type="ChEBI" id="CHEBI:59082"/>
        <dbReference type="ChEBI" id="CHEBI:132537"/>
        <dbReference type="EC" id="3.2.1.106"/>
    </reaction>
</comment>
<evidence type="ECO:0000256" key="10">
    <source>
        <dbReference type="ARBA" id="ARBA00023180"/>
    </source>
</evidence>
<reference evidence="16 17" key="1">
    <citation type="submission" date="2024-03" db="EMBL/GenBank/DDBJ databases">
        <title>Adaptation during the transition from Ophiocordyceps entomopathogen to insect associate is accompanied by gene loss and intensified selection.</title>
        <authorList>
            <person name="Ward C.M."/>
            <person name="Onetto C.A."/>
            <person name="Borneman A.R."/>
        </authorList>
    </citation>
    <scope>NUCLEOTIDE SEQUENCE [LARGE SCALE GENOMIC DNA]</scope>
    <source>
        <strain evidence="16">AWRI1</strain>
        <tissue evidence="16">Single Adult Female</tissue>
    </source>
</reference>
<evidence type="ECO:0000259" key="14">
    <source>
        <dbReference type="Pfam" id="PF03200"/>
    </source>
</evidence>
<keyword evidence="8 13" id="KW-1133">Transmembrane helix</keyword>
<dbReference type="InterPro" id="IPR004888">
    <property type="entry name" value="Glycoside_hydrolase_63"/>
</dbReference>
<keyword evidence="17" id="KW-1185">Reference proteome</keyword>
<evidence type="ECO:0000256" key="2">
    <source>
        <dbReference type="ARBA" id="ARBA00004740"/>
    </source>
</evidence>
<evidence type="ECO:0000313" key="16">
    <source>
        <dbReference type="EMBL" id="KAK7571777.1"/>
    </source>
</evidence>
<feature type="domain" description="Glycosyl hydrolase family 63 C-terminal" evidence="14">
    <location>
        <begin position="307"/>
        <end position="791"/>
    </location>
</feature>
<dbReference type="GO" id="GO:0004573">
    <property type="term" value="F:Glc3Man9GlcNAc2 oligosaccharide glucosidase activity"/>
    <property type="evidence" value="ECO:0007669"/>
    <property type="project" value="UniProtKB-UniRule"/>
</dbReference>
<evidence type="ECO:0000256" key="11">
    <source>
        <dbReference type="ARBA" id="ARBA00023295"/>
    </source>
</evidence>
<dbReference type="Gene3D" id="2.70.98.110">
    <property type="entry name" value="Glycosyl hydrolase family 63, N-terminal domain"/>
    <property type="match status" value="1"/>
</dbReference>
<feature type="transmembrane region" description="Helical" evidence="13">
    <location>
        <begin position="31"/>
        <end position="49"/>
    </location>
</feature>
<protein>
    <recommendedName>
        <fullName evidence="12 13">Mannosyl-oligosaccharide glucosidase</fullName>
        <ecNumber evidence="12 13">3.2.1.106</ecNumber>
    </recommendedName>
</protein>
<dbReference type="InterPro" id="IPR031335">
    <property type="entry name" value="Glyco_hydro_63_C"/>
</dbReference>
<dbReference type="InterPro" id="IPR008928">
    <property type="entry name" value="6-hairpin_glycosidase_sf"/>
</dbReference>
<accession>A0AAN9T4P9</accession>
<dbReference type="Proteomes" id="UP001367676">
    <property type="component" value="Unassembled WGS sequence"/>
</dbReference>
<keyword evidence="9 13" id="KW-0472">Membrane</keyword>
<evidence type="ECO:0000256" key="13">
    <source>
        <dbReference type="RuleBase" id="RU368089"/>
    </source>
</evidence>
<dbReference type="Gene3D" id="1.50.10.10">
    <property type="match status" value="1"/>
</dbReference>
<evidence type="ECO:0000256" key="1">
    <source>
        <dbReference type="ARBA" id="ARBA00004648"/>
    </source>
</evidence>
<name>A0AAN9T4P9_9HEMI</name>
<evidence type="ECO:0000256" key="5">
    <source>
        <dbReference type="ARBA" id="ARBA00022801"/>
    </source>
</evidence>
<evidence type="ECO:0000259" key="15">
    <source>
        <dbReference type="Pfam" id="PF16923"/>
    </source>
</evidence>
<keyword evidence="4 13" id="KW-0812">Transmembrane</keyword>
<dbReference type="PANTHER" id="PTHR10412">
    <property type="entry name" value="MANNOSYL-OLIGOSACCHARIDE GLUCOSIDASE"/>
    <property type="match status" value="1"/>
</dbReference>
<feature type="domain" description="Glycosyl hydrolase family 63 N-terminal" evidence="15">
    <location>
        <begin position="74"/>
        <end position="255"/>
    </location>
</feature>
<dbReference type="Pfam" id="PF03200">
    <property type="entry name" value="Glyco_hydro_63"/>
    <property type="match status" value="1"/>
</dbReference>
<dbReference type="SUPFAM" id="SSF48208">
    <property type="entry name" value="Six-hairpin glycosidases"/>
    <property type="match status" value="1"/>
</dbReference>
<comment type="caution">
    <text evidence="16">The sequence shown here is derived from an EMBL/GenBank/DDBJ whole genome shotgun (WGS) entry which is preliminary data.</text>
</comment>
<dbReference type="PANTHER" id="PTHR10412:SF11">
    <property type="entry name" value="MANNOSYL-OLIGOSACCHARIDE GLUCOSIDASE"/>
    <property type="match status" value="1"/>
</dbReference>
<sequence length="793" mass="91880">MKSSNKRQSVNDNDRDQQEDNSSFVLSFRTFIPAFCLVLAICIGYKGYLETRINTPFDKVKIVQKTGLAVPDRYWGSYRPNLYFGMKTRDAYSLVTGIMWYYPARTQRAEDIRHWCEQSGYLKGYSWTEHDGRNFGVQTINDDYVLINTSFVKKLRGSYGGDWTSRISFDSKKKKRIGETVSLLLYTTIENQTSGYIRPEYYDIVGVTGYTEGLGEFKIKISNITQSISHQSHLFTKCSGLNVIKETILSSFRLLQTDTERLFTFVNDLATVNVQSNLVVTQLTLRIPFEVDVIFESSSAIRQEQLTGNVYSTELNKHLKLFNDKFENTFKLSHKGFNASEIAFAKAAFSNLIGGIGYFYGSSRVLSEHTDSPVPYWKAALYTAVPSRSFFPRGFLWDEGFHGLLLSVWDLDIELDIISHWFDLMNVEGWIPREQILGAEALSRVPPEFVTQINTNANPPAFFLTLQFILKNFEEQLIEQATRLETLDRLYNRLVAWFDWFNTTQTGTLPGTYRWRGRDANTTRELNPKTLTSGFDDYPRASHPTDEERHVDLRCWIAHSAATIVSISNLLNKPSNRFLETATYLYDNEFLDKYHWSEKEGIYADYGLHSDDIILTYVQNKPHTNRRMERRVLKPPTYRLVDKTFGYNNLFPFILHIVDPNSPKLEKILTKIRDPQLLWTEFGLRSLSKSSPLYMKPNTEDDPPYWRGSVWINMNYLIVRALKHYSTVLGPYSKKAESLYHELRKNVISNVYKEYKRTGYVWEHYNDLTGEGEGARPFTGWTSLVVLIMAEIF</sequence>
<evidence type="ECO:0000256" key="6">
    <source>
        <dbReference type="ARBA" id="ARBA00022824"/>
    </source>
</evidence>
<evidence type="ECO:0000256" key="4">
    <source>
        <dbReference type="ARBA" id="ARBA00022692"/>
    </source>
</evidence>
<dbReference type="InterPro" id="IPR038518">
    <property type="entry name" value="Glyco_hydro_63N_sf"/>
</dbReference>
<keyword evidence="7" id="KW-0735">Signal-anchor</keyword>